<dbReference type="FunFam" id="1.10.8.10:FF:000018">
    <property type="entry name" value="Nuclear RNA export factor 1"/>
    <property type="match status" value="1"/>
</dbReference>
<gene>
    <name evidence="12" type="ORF">RRG08_055957</name>
</gene>
<organism evidence="12 13">
    <name type="scientific">Elysia crispata</name>
    <name type="common">lettuce slug</name>
    <dbReference type="NCBI Taxonomy" id="231223"/>
    <lineage>
        <taxon>Eukaryota</taxon>
        <taxon>Metazoa</taxon>
        <taxon>Spiralia</taxon>
        <taxon>Lophotrochozoa</taxon>
        <taxon>Mollusca</taxon>
        <taxon>Gastropoda</taxon>
        <taxon>Heterobranchia</taxon>
        <taxon>Euthyneura</taxon>
        <taxon>Panpulmonata</taxon>
        <taxon>Sacoglossa</taxon>
        <taxon>Placobranchoidea</taxon>
        <taxon>Plakobranchidae</taxon>
        <taxon>Elysia</taxon>
    </lineage>
</organism>
<evidence type="ECO:0000256" key="8">
    <source>
        <dbReference type="ARBA" id="ARBA00023242"/>
    </source>
</evidence>
<evidence type="ECO:0000256" key="7">
    <source>
        <dbReference type="ARBA" id="ARBA00022884"/>
    </source>
</evidence>
<dbReference type="SMART" id="SM00804">
    <property type="entry name" value="TAP_C"/>
    <property type="match status" value="1"/>
</dbReference>
<dbReference type="GO" id="GO:0005654">
    <property type="term" value="C:nucleoplasm"/>
    <property type="evidence" value="ECO:0007669"/>
    <property type="project" value="UniProtKB-SubCell"/>
</dbReference>
<evidence type="ECO:0000259" key="10">
    <source>
        <dbReference type="PROSITE" id="PS50177"/>
    </source>
</evidence>
<evidence type="ECO:0000256" key="9">
    <source>
        <dbReference type="SAM" id="MobiDB-lite"/>
    </source>
</evidence>
<feature type="compositionally biased region" description="Low complexity" evidence="9">
    <location>
        <begin position="91"/>
        <end position="101"/>
    </location>
</feature>
<evidence type="ECO:0000256" key="1">
    <source>
        <dbReference type="ARBA" id="ARBA00004642"/>
    </source>
</evidence>
<dbReference type="GO" id="GO:0003723">
    <property type="term" value="F:RNA binding"/>
    <property type="evidence" value="ECO:0007669"/>
    <property type="project" value="UniProtKB-KW"/>
</dbReference>
<evidence type="ECO:0000256" key="2">
    <source>
        <dbReference type="ARBA" id="ARBA00009285"/>
    </source>
</evidence>
<dbReference type="Gene3D" id="1.10.8.10">
    <property type="entry name" value="DNA helicase RuvA subunit, C-terminal domain"/>
    <property type="match status" value="1"/>
</dbReference>
<name>A0AAE1AFY9_9GAST</name>
<protein>
    <recommendedName>
        <fullName evidence="14">Nuclear RNA export factor 1</fullName>
    </recommendedName>
</protein>
<evidence type="ECO:0000256" key="3">
    <source>
        <dbReference type="ARBA" id="ARBA00022448"/>
    </source>
</evidence>
<dbReference type="PROSITE" id="PS51281">
    <property type="entry name" value="TAP_C"/>
    <property type="match status" value="1"/>
</dbReference>
<dbReference type="PROSITE" id="PS51450">
    <property type="entry name" value="LRR"/>
    <property type="match status" value="1"/>
</dbReference>
<accession>A0AAE1AFY9</accession>
<keyword evidence="5" id="KW-0677">Repeat</keyword>
<dbReference type="InterPro" id="IPR001611">
    <property type="entry name" value="Leu-rich_rpt"/>
</dbReference>
<evidence type="ECO:0000313" key="12">
    <source>
        <dbReference type="EMBL" id="KAK3787234.1"/>
    </source>
</evidence>
<dbReference type="AlphaFoldDB" id="A0AAE1AFY9"/>
<keyword evidence="7" id="KW-0694">RNA-binding</keyword>
<dbReference type="PROSITE" id="PS50177">
    <property type="entry name" value="NTF2_DOMAIN"/>
    <property type="match status" value="1"/>
</dbReference>
<dbReference type="InterPro" id="IPR005637">
    <property type="entry name" value="TAP_C_dom"/>
</dbReference>
<dbReference type="InterPro" id="IPR002075">
    <property type="entry name" value="NTF2_dom"/>
</dbReference>
<dbReference type="Gene3D" id="3.80.10.10">
    <property type="entry name" value="Ribonuclease Inhibitor"/>
    <property type="match status" value="1"/>
</dbReference>
<comment type="similarity">
    <text evidence="2">Belongs to the NXF family.</text>
</comment>
<dbReference type="SUPFAM" id="SSF54427">
    <property type="entry name" value="NTF2-like"/>
    <property type="match status" value="1"/>
</dbReference>
<dbReference type="InterPro" id="IPR012677">
    <property type="entry name" value="Nucleotide-bd_a/b_plait_sf"/>
</dbReference>
<dbReference type="GO" id="GO:0005635">
    <property type="term" value="C:nuclear envelope"/>
    <property type="evidence" value="ECO:0007669"/>
    <property type="project" value="UniProtKB-ARBA"/>
</dbReference>
<feature type="region of interest" description="Disordered" evidence="9">
    <location>
        <begin position="559"/>
        <end position="589"/>
    </location>
</feature>
<feature type="region of interest" description="Disordered" evidence="9">
    <location>
        <begin position="1"/>
        <end position="119"/>
    </location>
</feature>
<dbReference type="EMBL" id="JAWDGP010001872">
    <property type="protein sequence ID" value="KAK3787234.1"/>
    <property type="molecule type" value="Genomic_DNA"/>
</dbReference>
<dbReference type="FunFam" id="3.80.10.10:FF:000384">
    <property type="entry name" value="Nuclear RNA export factor 1"/>
    <property type="match status" value="1"/>
</dbReference>
<keyword evidence="3" id="KW-0813">Transport</keyword>
<dbReference type="GO" id="GO:0016973">
    <property type="term" value="P:poly(A)+ mRNA export from nucleus"/>
    <property type="evidence" value="ECO:0007669"/>
    <property type="project" value="TreeGrafter"/>
</dbReference>
<dbReference type="PANTHER" id="PTHR10662:SF22">
    <property type="entry name" value="NUCLEAR RNA EXPORT FACTOR 1"/>
    <property type="match status" value="1"/>
</dbReference>
<feature type="compositionally biased region" description="Polar residues" evidence="9">
    <location>
        <begin position="55"/>
        <end position="64"/>
    </location>
</feature>
<dbReference type="SUPFAM" id="SSF46934">
    <property type="entry name" value="UBA-like"/>
    <property type="match status" value="1"/>
</dbReference>
<dbReference type="SUPFAM" id="SSF52058">
    <property type="entry name" value="L domain-like"/>
    <property type="match status" value="1"/>
</dbReference>
<dbReference type="InterPro" id="IPR018222">
    <property type="entry name" value="Nuclear_transport_factor_2_euk"/>
</dbReference>
<comment type="caution">
    <text evidence="12">The sequence shown here is derived from an EMBL/GenBank/DDBJ whole genome shotgun (WGS) entry which is preliminary data.</text>
</comment>
<feature type="domain" description="NTF2" evidence="10">
    <location>
        <begin position="394"/>
        <end position="545"/>
    </location>
</feature>
<dbReference type="Gene3D" id="3.30.70.330">
    <property type="match status" value="1"/>
</dbReference>
<dbReference type="CDD" id="cd14342">
    <property type="entry name" value="UBA_TAP-C"/>
    <property type="match status" value="1"/>
</dbReference>
<dbReference type="InterPro" id="IPR009060">
    <property type="entry name" value="UBA-like_sf"/>
</dbReference>
<evidence type="ECO:0000256" key="6">
    <source>
        <dbReference type="ARBA" id="ARBA00022816"/>
    </source>
</evidence>
<evidence type="ECO:0008006" key="14">
    <source>
        <dbReference type="Google" id="ProtNLM"/>
    </source>
</evidence>
<evidence type="ECO:0000313" key="13">
    <source>
        <dbReference type="Proteomes" id="UP001283361"/>
    </source>
</evidence>
<proteinExistence type="inferred from homology"/>
<feature type="compositionally biased region" description="Polar residues" evidence="9">
    <location>
        <begin position="1"/>
        <end position="12"/>
    </location>
</feature>
<reference evidence="12" key="1">
    <citation type="journal article" date="2023" name="G3 (Bethesda)">
        <title>A reference genome for the long-term kleptoplast-retaining sea slug Elysia crispata morphotype clarki.</title>
        <authorList>
            <person name="Eastman K.E."/>
            <person name="Pendleton A.L."/>
            <person name="Shaikh M.A."/>
            <person name="Suttiyut T."/>
            <person name="Ogas R."/>
            <person name="Tomko P."/>
            <person name="Gavelis G."/>
            <person name="Widhalm J.R."/>
            <person name="Wisecaver J.H."/>
        </authorList>
    </citation>
    <scope>NUCLEOTIDE SEQUENCE</scope>
    <source>
        <strain evidence="12">ECLA1</strain>
    </source>
</reference>
<dbReference type="PANTHER" id="PTHR10662">
    <property type="entry name" value="NUCLEAR RNA EXPORT FACTOR"/>
    <property type="match status" value="1"/>
</dbReference>
<sequence>MSYNNRSDNFSVTAGRDGSRFFKGNHDFRFNQGSNRGFRGRSIGGSRGNRRASYRNLNASSSRYGNRYDRNEDAEGDISMSGDSSRRAIHGRGSYGSSRGRYSNRGRGSRRPTTTASRYNQKTSAETWFKVMIPFGSHISQKDLYSMITSSIDGPFDPVQYSTDNKRAFFYVKGIAAADNIRSISRRITKPDGHKLILHVSPANVPPEQSLSDTVIEKLKLRMSDRYDPATQLLNLSSLYTDEVLSKEGIKLPLTRFSTMSAITKIVVEHIPELSGLDVSNNRLINLGQLSDLVKGTPNVASLNLGQNQLRAMEELEKIKGWTNLAELVLDGNDLCNNYGNQANYVSAVRKAFPKVVRLDGIELPPLITFDLDTDVKLPESKGSYFFNDDIKNLVVAFIKDYYVIYDSDRRRDLMPAYHENVQFSLSCSKNPMFEKQLGFNSYLEGSRNLKRIGHLDQDKLAKKIHTGNLHVIAFLEKLPLTIHDIHSFKVDVSLASPTLLSFVLHGVFKEKDARSDKLIRAFSRSFVTVPCGNGMVIINDMLTLSNAGYELTKNAFKSGAPTPSSSPVPPSSNRTVPPDVAPGAPTPFLTPDQIQMVEKFTKDSGMNNKFSLKCLQENAWDYQRAGQVFTNLHNESKIPPEAFVKDTP</sequence>
<dbReference type="Proteomes" id="UP001283361">
    <property type="component" value="Unassembled WGS sequence"/>
</dbReference>
<feature type="domain" description="TAP-C" evidence="11">
    <location>
        <begin position="592"/>
        <end position="647"/>
    </location>
</feature>
<feature type="compositionally biased region" description="Basic and acidic residues" evidence="9">
    <location>
        <begin position="17"/>
        <end position="29"/>
    </location>
</feature>
<dbReference type="InterPro" id="IPR032710">
    <property type="entry name" value="NTF2-like_dom_sf"/>
</dbReference>
<dbReference type="SUPFAM" id="SSF54928">
    <property type="entry name" value="RNA-binding domain, RBD"/>
    <property type="match status" value="1"/>
</dbReference>
<evidence type="ECO:0000256" key="5">
    <source>
        <dbReference type="ARBA" id="ARBA00022737"/>
    </source>
</evidence>
<comment type="subcellular location">
    <subcellularLocation>
        <location evidence="1">Nucleus</location>
        <location evidence="1">Nucleoplasm</location>
    </subcellularLocation>
</comment>
<dbReference type="Pfam" id="PF22602">
    <property type="entry name" value="NXF_NTF2"/>
    <property type="match status" value="1"/>
</dbReference>
<keyword evidence="8" id="KW-0539">Nucleus</keyword>
<dbReference type="FunFam" id="3.10.450.50:FF:000004">
    <property type="entry name" value="Nuclear RNA export factor 1"/>
    <property type="match status" value="1"/>
</dbReference>
<evidence type="ECO:0000259" key="11">
    <source>
        <dbReference type="PROSITE" id="PS51281"/>
    </source>
</evidence>
<dbReference type="InterPro" id="IPR015245">
    <property type="entry name" value="Tap_RNA-bd"/>
</dbReference>
<dbReference type="InterPro" id="IPR035979">
    <property type="entry name" value="RBD_domain_sf"/>
</dbReference>
<dbReference type="Pfam" id="PF24048">
    <property type="entry name" value="LRR_NXF1-5"/>
    <property type="match status" value="1"/>
</dbReference>
<dbReference type="Gene3D" id="3.10.450.50">
    <property type="match status" value="1"/>
</dbReference>
<keyword evidence="6" id="KW-0509">mRNA transport</keyword>
<dbReference type="GO" id="GO:0005737">
    <property type="term" value="C:cytoplasm"/>
    <property type="evidence" value="ECO:0007669"/>
    <property type="project" value="InterPro"/>
</dbReference>
<evidence type="ECO:0000256" key="4">
    <source>
        <dbReference type="ARBA" id="ARBA00022614"/>
    </source>
</evidence>
<keyword evidence="13" id="KW-1185">Reference proteome</keyword>
<dbReference type="Pfam" id="PF03943">
    <property type="entry name" value="TAP_C"/>
    <property type="match status" value="1"/>
</dbReference>
<dbReference type="Pfam" id="PF09162">
    <property type="entry name" value="Tap-RNA_bind"/>
    <property type="match status" value="1"/>
</dbReference>
<dbReference type="InterPro" id="IPR032675">
    <property type="entry name" value="LRR_dom_sf"/>
</dbReference>
<dbReference type="InterPro" id="IPR030217">
    <property type="entry name" value="NXF_fam"/>
</dbReference>
<keyword evidence="4" id="KW-0433">Leucine-rich repeat</keyword>
<dbReference type="InterPro" id="IPR057125">
    <property type="entry name" value="NXF1/2/3/5-like_LRR"/>
</dbReference>